<dbReference type="InterPro" id="IPR038597">
    <property type="entry name" value="GGGP/HepGP_synthase_sf"/>
</dbReference>
<accession>A0A7L7LDU7</accession>
<dbReference type="GO" id="GO:0047294">
    <property type="term" value="F:phosphoglycerol geranylgeranyltransferase activity"/>
    <property type="evidence" value="ECO:0007669"/>
    <property type="project" value="UniProtKB-UniRule"/>
</dbReference>
<organism evidence="9 10">
    <name type="scientific">Adhaeribacter radiodurans</name>
    <dbReference type="NCBI Taxonomy" id="2745197"/>
    <lineage>
        <taxon>Bacteria</taxon>
        <taxon>Pseudomonadati</taxon>
        <taxon>Bacteroidota</taxon>
        <taxon>Cytophagia</taxon>
        <taxon>Cytophagales</taxon>
        <taxon>Hymenobacteraceae</taxon>
        <taxon>Adhaeribacter</taxon>
    </lineage>
</organism>
<feature type="binding site" evidence="8">
    <location>
        <begin position="206"/>
        <end position="207"/>
    </location>
    <ligand>
        <name>sn-glycerol 1-phosphate</name>
        <dbReference type="ChEBI" id="CHEBI:57685"/>
    </ligand>
</feature>
<reference evidence="9 10" key="1">
    <citation type="submission" date="2020-06" db="EMBL/GenBank/DDBJ databases">
        <authorList>
            <person name="Hwang Y.J."/>
        </authorList>
    </citation>
    <scope>NUCLEOTIDE SEQUENCE [LARGE SCALE GENOMIC DNA]</scope>
    <source>
        <strain evidence="9 10">KUDC8001</strain>
    </source>
</reference>
<dbReference type="InterPro" id="IPR008205">
    <property type="entry name" value="GGGP_HepGP_synthase"/>
</dbReference>
<comment type="catalytic activity">
    <reaction evidence="8">
        <text>sn-glycerol 1-phosphate + (2E,6E,10E)-geranylgeranyl diphosphate = sn-3-O-(geranylgeranyl)glycerol 1-phosphate + diphosphate</text>
        <dbReference type="Rhea" id="RHEA:23404"/>
        <dbReference type="ChEBI" id="CHEBI:33019"/>
        <dbReference type="ChEBI" id="CHEBI:57677"/>
        <dbReference type="ChEBI" id="CHEBI:57685"/>
        <dbReference type="ChEBI" id="CHEBI:58756"/>
        <dbReference type="EC" id="2.5.1.41"/>
    </reaction>
</comment>
<reference evidence="9 10" key="2">
    <citation type="submission" date="2020-08" db="EMBL/GenBank/DDBJ databases">
        <title>Adhaeribacter dokdonensis sp. nov., isolated from the rhizosphere of Elymus tsukushiensis, a plant native to the Dokdo Islands, Republic of Korea.</title>
        <authorList>
            <person name="Ghim S.Y."/>
        </authorList>
    </citation>
    <scope>NUCLEOTIDE SEQUENCE [LARGE SCALE GENOMIC DNA]</scope>
    <source>
        <strain evidence="9 10">KUDC8001</strain>
    </source>
</reference>
<proteinExistence type="inferred from homology"/>
<feature type="binding site" evidence="8">
    <location>
        <position position="26"/>
    </location>
    <ligand>
        <name>Mg(2+)</name>
        <dbReference type="ChEBI" id="CHEBI:18420"/>
    </ligand>
</feature>
<evidence type="ECO:0000256" key="5">
    <source>
        <dbReference type="ARBA" id="ARBA00023098"/>
    </source>
</evidence>
<protein>
    <recommendedName>
        <fullName evidence="8">Geranylgeranylglyceryl phosphate synthase</fullName>
        <shortName evidence="8">GGGP synthase</shortName>
        <shortName evidence="8">GGGPS</shortName>
        <ecNumber evidence="8">2.5.1.41</ecNumber>
    </recommendedName>
    <alternativeName>
        <fullName evidence="8">(S)-3-O-geranylgeranylglyceryl phosphate synthase</fullName>
    </alternativeName>
    <alternativeName>
        <fullName evidence="8">Phosphoglycerol geranylgeranyltransferase</fullName>
    </alternativeName>
</protein>
<dbReference type="InterPro" id="IPR039074">
    <property type="entry name" value="GGGP/HepGP_synthase_I"/>
</dbReference>
<dbReference type="EMBL" id="CP055153">
    <property type="protein sequence ID" value="QMU31016.1"/>
    <property type="molecule type" value="Genomic_DNA"/>
</dbReference>
<dbReference type="NCBIfam" id="TIGR01768">
    <property type="entry name" value="GGGP-family"/>
    <property type="match status" value="1"/>
</dbReference>
<dbReference type="KEGG" id="add:HUW48_24645"/>
<dbReference type="PANTHER" id="PTHR40029">
    <property type="match status" value="1"/>
</dbReference>
<dbReference type="NCBIfam" id="NF003198">
    <property type="entry name" value="PRK04169.1-2"/>
    <property type="match status" value="1"/>
</dbReference>
<evidence type="ECO:0000256" key="7">
    <source>
        <dbReference type="ARBA" id="ARBA00023264"/>
    </source>
</evidence>
<feature type="binding site" evidence="8">
    <location>
        <begin position="228"/>
        <end position="229"/>
    </location>
    <ligand>
        <name>sn-glycerol 1-phosphate</name>
        <dbReference type="ChEBI" id="CHEBI:57685"/>
    </ligand>
</feature>
<name>A0A7L7LDU7_9BACT</name>
<keyword evidence="4 8" id="KW-0460">Magnesium</keyword>
<keyword evidence="2 8" id="KW-0808">Transferase</keyword>
<dbReference type="RefSeq" id="WP_182413458.1">
    <property type="nucleotide sequence ID" value="NZ_CP055153.1"/>
</dbReference>
<feature type="binding site" evidence="8">
    <location>
        <position position="55"/>
    </location>
    <ligand>
        <name>Mg(2+)</name>
        <dbReference type="ChEBI" id="CHEBI:18420"/>
    </ligand>
</feature>
<feature type="binding site" evidence="8">
    <location>
        <begin position="175"/>
        <end position="181"/>
    </location>
    <ligand>
        <name>sn-glycerol 1-phosphate</name>
        <dbReference type="ChEBI" id="CHEBI:57685"/>
    </ligand>
</feature>
<dbReference type="Pfam" id="PF01884">
    <property type="entry name" value="PcrB"/>
    <property type="match status" value="1"/>
</dbReference>
<evidence type="ECO:0000256" key="1">
    <source>
        <dbReference type="ARBA" id="ARBA00022516"/>
    </source>
</evidence>
<keyword evidence="7 8" id="KW-1208">Phospholipid metabolism</keyword>
<keyword evidence="3 8" id="KW-0479">Metal-binding</keyword>
<keyword evidence="10" id="KW-1185">Reference proteome</keyword>
<dbReference type="GO" id="GO:0000287">
    <property type="term" value="F:magnesium ion binding"/>
    <property type="evidence" value="ECO:0007669"/>
    <property type="project" value="UniProtKB-UniRule"/>
</dbReference>
<dbReference type="GO" id="GO:0120536">
    <property type="term" value="F:heptaprenylglyceryl phosphate synthase activity"/>
    <property type="evidence" value="ECO:0007669"/>
    <property type="project" value="UniProtKB-ARBA"/>
</dbReference>
<dbReference type="Proteomes" id="UP000514509">
    <property type="component" value="Chromosome"/>
</dbReference>
<dbReference type="HAMAP" id="MF_00112">
    <property type="entry name" value="GGGP_HepGP_synthase"/>
    <property type="match status" value="1"/>
</dbReference>
<evidence type="ECO:0000256" key="8">
    <source>
        <dbReference type="HAMAP-Rule" id="MF_00112"/>
    </source>
</evidence>
<dbReference type="SUPFAM" id="SSF51395">
    <property type="entry name" value="FMN-linked oxidoreductases"/>
    <property type="match status" value="1"/>
</dbReference>
<keyword evidence="5 8" id="KW-0443">Lipid metabolism</keyword>
<comment type="cofactor">
    <cofactor evidence="8">
        <name>Mg(2+)</name>
        <dbReference type="ChEBI" id="CHEBI:18420"/>
    </cofactor>
</comment>
<evidence type="ECO:0000256" key="3">
    <source>
        <dbReference type="ARBA" id="ARBA00022723"/>
    </source>
</evidence>
<keyword evidence="6 8" id="KW-0594">Phospholipid biosynthesis</keyword>
<dbReference type="AlphaFoldDB" id="A0A7L7LDU7"/>
<evidence type="ECO:0000256" key="2">
    <source>
        <dbReference type="ARBA" id="ARBA00022679"/>
    </source>
</evidence>
<comment type="caution">
    <text evidence="8">Lacks conserved residue(s) required for the propagation of feature annotation.</text>
</comment>
<gene>
    <name evidence="9" type="ORF">HUW48_24645</name>
</gene>
<evidence type="ECO:0000313" key="9">
    <source>
        <dbReference type="EMBL" id="QMU31016.1"/>
    </source>
</evidence>
<evidence type="ECO:0000313" key="10">
    <source>
        <dbReference type="Proteomes" id="UP000514509"/>
    </source>
</evidence>
<evidence type="ECO:0000256" key="4">
    <source>
        <dbReference type="ARBA" id="ARBA00022842"/>
    </source>
</evidence>
<sequence>MPFSRIYEQIILKKQQRQRLFAVLLDPDNLTTAACEQLIELSHTYSIDYFLVGGSLITTQNQAPLISLLKQQSQIPVILFPSSSLHIDLQADGILLLSLISGRNPDFLIGQHVIAAPLLKASKLQILPTGYILVDSGQPTTASYMSGSMPLPRDKPNIAASTALAGELLGLHLMFLDAGSGAKNPVPAALIQAVQQAVEVPLIVGGGLNTAQKVVAALEAGADMIVIGNEIEKNPDFISTVAVAVNQFNSATLSNSY</sequence>
<dbReference type="Gene3D" id="3.20.20.390">
    <property type="entry name" value="FMN-linked oxidoreductases"/>
    <property type="match status" value="1"/>
</dbReference>
<dbReference type="PANTHER" id="PTHR40029:SF2">
    <property type="entry name" value="HEPTAPRENYLGLYCERYL PHOSPHATE SYNTHASE"/>
    <property type="match status" value="1"/>
</dbReference>
<evidence type="ECO:0000256" key="6">
    <source>
        <dbReference type="ARBA" id="ARBA00023209"/>
    </source>
</evidence>
<dbReference type="GO" id="GO:0046474">
    <property type="term" value="P:glycerophospholipid biosynthetic process"/>
    <property type="evidence" value="ECO:0007669"/>
    <property type="project" value="UniProtKB-UniRule"/>
</dbReference>
<dbReference type="EC" id="2.5.1.41" evidence="8"/>
<keyword evidence="1 8" id="KW-0444">Lipid biosynthesis</keyword>
<comment type="similarity">
    <text evidence="8">Belongs to the GGGP/HepGP synthase family. Group II subfamily.</text>
</comment>
<comment type="function">
    <text evidence="8">Prenyltransferase that catalyzes the transfer of the geranylgeranyl moiety of geranylgeranyl diphosphate (GGPP) to the C3 hydroxyl of sn-glycerol-1-phosphate (G1P).</text>
</comment>